<dbReference type="STRING" id="1200352.A606_02230"/>
<accession>S4XC89</accession>
<dbReference type="OrthoDB" id="5241952at2"/>
<dbReference type="AlphaFoldDB" id="S4XC89"/>
<sequence length="172" mass="19810">MTFPVIAHHQLLFGDRPVTEESLRDLDQRLCSLSWRIDEDGKRRYGGARDLSEYGLMGLIREIRFLTGDSREVELTGSESDLQQMWTHVFGTPEPTVPDGEIDLDLLVAVLEDSPWRMTDHGPEHLIRTRWLPRQLLRVVILEAAALQGWTAHDPEWKGEKGADLVRRKNFL</sequence>
<name>S4XC89_9CORY</name>
<dbReference type="RefSeq" id="WP_020440464.1">
    <property type="nucleotide sequence ID" value="NC_021663.1"/>
</dbReference>
<dbReference type="HOGENOM" id="CLU_1552725_0_0_11"/>
<gene>
    <name evidence="1" type="ORF">A606_02230</name>
</gene>
<proteinExistence type="predicted"/>
<dbReference type="EMBL" id="CP003696">
    <property type="protein sequence ID" value="AGP30099.1"/>
    <property type="molecule type" value="Genomic_DNA"/>
</dbReference>
<dbReference type="KEGG" id="cter:A606_02230"/>
<protein>
    <submittedName>
        <fullName evidence="1">Uncharacterized protein</fullName>
    </submittedName>
</protein>
<evidence type="ECO:0000313" key="1">
    <source>
        <dbReference type="EMBL" id="AGP30099.1"/>
    </source>
</evidence>
<evidence type="ECO:0000313" key="2">
    <source>
        <dbReference type="Proteomes" id="UP000014809"/>
    </source>
</evidence>
<organism evidence="1 2">
    <name type="scientific">Corynebacterium terpenotabidum Y-11</name>
    <dbReference type="NCBI Taxonomy" id="1200352"/>
    <lineage>
        <taxon>Bacteria</taxon>
        <taxon>Bacillati</taxon>
        <taxon>Actinomycetota</taxon>
        <taxon>Actinomycetes</taxon>
        <taxon>Mycobacteriales</taxon>
        <taxon>Corynebacteriaceae</taxon>
        <taxon>Corynebacterium</taxon>
    </lineage>
</organism>
<dbReference type="Proteomes" id="UP000014809">
    <property type="component" value="Chromosome"/>
</dbReference>
<reference evidence="1 2" key="1">
    <citation type="submission" date="2012-06" db="EMBL/GenBank/DDBJ databases">
        <title>Complete genome sequence of Corynebacterium terpenotabidum Y-11 (=DSM 44721).</title>
        <authorList>
            <person name="Ruckert C."/>
            <person name="Albersmeier A."/>
            <person name="Al-Dilaimi A."/>
            <person name="Szczepanowski R."/>
            <person name="Kalinowski J."/>
        </authorList>
    </citation>
    <scope>NUCLEOTIDE SEQUENCE [LARGE SCALE GENOMIC DNA]</scope>
    <source>
        <strain evidence="1 2">Y-11</strain>
    </source>
</reference>
<dbReference type="PATRIC" id="fig|1200352.3.peg.448"/>
<keyword evidence="2" id="KW-1185">Reference proteome</keyword>